<evidence type="ECO:0000256" key="1">
    <source>
        <dbReference type="ARBA" id="ARBA00022598"/>
    </source>
</evidence>
<dbReference type="GO" id="GO:0046872">
    <property type="term" value="F:metal ion binding"/>
    <property type="evidence" value="ECO:0007669"/>
    <property type="project" value="InterPro"/>
</dbReference>
<dbReference type="Proteomes" id="UP000253772">
    <property type="component" value="Chromosome c2"/>
</dbReference>
<evidence type="ECO:0000313" key="7">
    <source>
        <dbReference type="Proteomes" id="UP000253772"/>
    </source>
</evidence>
<dbReference type="Gene3D" id="3.30.1490.20">
    <property type="entry name" value="ATP-grasp fold, A domain"/>
    <property type="match status" value="1"/>
</dbReference>
<dbReference type="PROSITE" id="PS50975">
    <property type="entry name" value="ATP_GRASP"/>
    <property type="match status" value="1"/>
</dbReference>
<dbReference type="InterPro" id="IPR013815">
    <property type="entry name" value="ATP_grasp_subdomain_1"/>
</dbReference>
<gene>
    <name evidence="6" type="ORF">DDF84_026530</name>
</gene>
<evidence type="ECO:0000259" key="5">
    <source>
        <dbReference type="PROSITE" id="PS50975"/>
    </source>
</evidence>
<keyword evidence="2 4" id="KW-0547">Nucleotide-binding</keyword>
<proteinExistence type="predicted"/>
<dbReference type="AlphaFoldDB" id="A0A482IZ28"/>
<reference evidence="6 7" key="1">
    <citation type="submission" date="2019-03" db="EMBL/GenBank/DDBJ databases">
        <title>Comparative insights into the high quality Complete genome sequence of highly metal resistant Cupriavidus metallidurans strain BS1 isolated from a gold-copper mine.</title>
        <authorList>
            <person name="Mazhar H.S."/>
            <person name="Rensing C."/>
        </authorList>
    </citation>
    <scope>NUCLEOTIDE SEQUENCE [LARGE SCALE GENOMIC DNA]</scope>
    <source>
        <strain evidence="6 7">BS1</strain>
    </source>
</reference>
<dbReference type="PANTHER" id="PTHR43585:SF2">
    <property type="entry name" value="ATP-GRASP ENZYME FSQD"/>
    <property type="match status" value="1"/>
</dbReference>
<dbReference type="Pfam" id="PF15632">
    <property type="entry name" value="ATPgrasp_Ter"/>
    <property type="match status" value="1"/>
</dbReference>
<dbReference type="SUPFAM" id="SSF56784">
    <property type="entry name" value="HAD-like"/>
    <property type="match status" value="1"/>
</dbReference>
<dbReference type="Gene3D" id="3.30.470.20">
    <property type="entry name" value="ATP-grasp fold, B domain"/>
    <property type="match status" value="1"/>
</dbReference>
<dbReference type="InterPro" id="IPR011761">
    <property type="entry name" value="ATP-grasp"/>
</dbReference>
<accession>A0A482IZ28</accession>
<dbReference type="SUPFAM" id="SSF56059">
    <property type="entry name" value="Glutathione synthetase ATP-binding domain-like"/>
    <property type="match status" value="1"/>
</dbReference>
<protein>
    <submittedName>
        <fullName evidence="6">ATP-grasp domain-containing protein</fullName>
    </submittedName>
</protein>
<dbReference type="OrthoDB" id="9803907at2"/>
<dbReference type="PANTHER" id="PTHR43585">
    <property type="entry name" value="FUMIPYRROLE BIOSYNTHESIS PROTEIN C"/>
    <property type="match status" value="1"/>
</dbReference>
<evidence type="ECO:0000256" key="4">
    <source>
        <dbReference type="PROSITE-ProRule" id="PRU00409"/>
    </source>
</evidence>
<evidence type="ECO:0000313" key="6">
    <source>
        <dbReference type="EMBL" id="QBP13196.1"/>
    </source>
</evidence>
<name>A0A482IZ28_9BURK</name>
<organism evidence="6 7">
    <name type="scientific">Cupriavidus metallidurans</name>
    <dbReference type="NCBI Taxonomy" id="119219"/>
    <lineage>
        <taxon>Bacteria</taxon>
        <taxon>Pseudomonadati</taxon>
        <taxon>Pseudomonadota</taxon>
        <taxon>Betaproteobacteria</taxon>
        <taxon>Burkholderiales</taxon>
        <taxon>Burkholderiaceae</taxon>
        <taxon>Cupriavidus</taxon>
    </lineage>
</organism>
<dbReference type="EMBL" id="CP037901">
    <property type="protein sequence ID" value="QBP13196.1"/>
    <property type="molecule type" value="Genomic_DNA"/>
</dbReference>
<evidence type="ECO:0000256" key="3">
    <source>
        <dbReference type="ARBA" id="ARBA00022840"/>
    </source>
</evidence>
<dbReference type="GO" id="GO:0016874">
    <property type="term" value="F:ligase activity"/>
    <property type="evidence" value="ECO:0007669"/>
    <property type="project" value="UniProtKB-KW"/>
</dbReference>
<dbReference type="Gene3D" id="3.40.50.20">
    <property type="match status" value="1"/>
</dbReference>
<dbReference type="InterPro" id="IPR052032">
    <property type="entry name" value="ATP-dep_AA_Ligase"/>
</dbReference>
<sequence>MSASMNKKLRVLVFPCGSENAAEIHQALRYSLHVELFGASSVDDHGRFRFERYVGGLPKISDAEFDSAFSRLLVELDIDVVFATHDSVLDYLAPRAPGMGVTLINGDPQTAAIARRKSATYACFRDADWAPHVFQSVEAVKAWPIIVKPDLGQGGQGVTLANDPQQARAAMDAMQFPVLVEYLPGEEITVDCFTDRKRRLVWTGPRTRERVRAGITMRSRLLALSPEIEGIAREINQRLQLRGPWFFQLKADKDGRWKLLEISCRVAGTMVAQRARGVNLPLMAVQDHLGRDLVALDNPHVNLVERSIATRTRLDFAYDSVFVDLDDTLVLNGHAVPQTMAFLYQSKADGKKVNLITRHAFDVAETLEKAHISRGIFDQIIVITDGGSKADHISPDSIFIDNHFPERLEVARKLAIPVLDVDMVEFLIK</sequence>
<keyword evidence="1" id="KW-0436">Ligase</keyword>
<keyword evidence="3 4" id="KW-0067">ATP-binding</keyword>
<evidence type="ECO:0000256" key="2">
    <source>
        <dbReference type="ARBA" id="ARBA00022741"/>
    </source>
</evidence>
<feature type="domain" description="ATP-grasp" evidence="5">
    <location>
        <begin position="111"/>
        <end position="289"/>
    </location>
</feature>
<dbReference type="InterPro" id="IPR036412">
    <property type="entry name" value="HAD-like_sf"/>
</dbReference>
<dbReference type="GO" id="GO:0005524">
    <property type="term" value="F:ATP binding"/>
    <property type="evidence" value="ECO:0007669"/>
    <property type="project" value="UniProtKB-UniRule"/>
</dbReference>